<evidence type="ECO:0000313" key="3">
    <source>
        <dbReference type="Proteomes" id="UP000477680"/>
    </source>
</evidence>
<dbReference type="KEGG" id="kim:G3T16_01580"/>
<evidence type="ECO:0000313" key="2">
    <source>
        <dbReference type="EMBL" id="QIB67490.1"/>
    </source>
</evidence>
<organism evidence="2 3">
    <name type="scientific">Kineobactrum salinum</name>
    <dbReference type="NCBI Taxonomy" id="2708301"/>
    <lineage>
        <taxon>Bacteria</taxon>
        <taxon>Pseudomonadati</taxon>
        <taxon>Pseudomonadota</taxon>
        <taxon>Gammaproteobacteria</taxon>
        <taxon>Cellvibrionales</taxon>
        <taxon>Halieaceae</taxon>
        <taxon>Kineobactrum</taxon>
    </lineage>
</organism>
<evidence type="ECO:0000256" key="1">
    <source>
        <dbReference type="SAM" id="MobiDB-lite"/>
    </source>
</evidence>
<accession>A0A6C0U5Q1</accession>
<name>A0A6C0U5Q1_9GAMM</name>
<sequence length="66" mass="6966">MEAIKHNPLLRSSLLALTLAFVGGGFLTACEDQGPAEEAGERIDDAAEDASDAAEDAADEVEREFD</sequence>
<keyword evidence="3" id="KW-1185">Reference proteome</keyword>
<dbReference type="PROSITE" id="PS51257">
    <property type="entry name" value="PROKAR_LIPOPROTEIN"/>
    <property type="match status" value="1"/>
</dbReference>
<gene>
    <name evidence="2" type="ORF">G3T16_01580</name>
</gene>
<dbReference type="AlphaFoldDB" id="A0A6C0U5Q1"/>
<protein>
    <submittedName>
        <fullName evidence="2">Uncharacterized protein</fullName>
    </submittedName>
</protein>
<feature type="region of interest" description="Disordered" evidence="1">
    <location>
        <begin position="32"/>
        <end position="66"/>
    </location>
</feature>
<proteinExistence type="predicted"/>
<reference evidence="2 3" key="1">
    <citation type="submission" date="2020-02" db="EMBL/GenBank/DDBJ databases">
        <title>Genome sequencing for Kineobactrum sp. M2.</title>
        <authorList>
            <person name="Park S.-J."/>
        </authorList>
    </citation>
    <scope>NUCLEOTIDE SEQUENCE [LARGE SCALE GENOMIC DNA]</scope>
    <source>
        <strain evidence="2 3">M2</strain>
    </source>
</reference>
<dbReference type="EMBL" id="CP048711">
    <property type="protein sequence ID" value="QIB67490.1"/>
    <property type="molecule type" value="Genomic_DNA"/>
</dbReference>
<dbReference type="Proteomes" id="UP000477680">
    <property type="component" value="Chromosome"/>
</dbReference>
<feature type="compositionally biased region" description="Acidic residues" evidence="1">
    <location>
        <begin position="46"/>
        <end position="66"/>
    </location>
</feature>